<name>A0AAV4BCM6_9GAST</name>
<evidence type="ECO:0000313" key="1">
    <source>
        <dbReference type="EMBL" id="GFO17270.1"/>
    </source>
</evidence>
<keyword evidence="2" id="KW-1185">Reference proteome</keyword>
<gene>
    <name evidence="1" type="ORF">PoB_004377500</name>
</gene>
<dbReference type="AlphaFoldDB" id="A0AAV4BCM6"/>
<reference evidence="1 2" key="1">
    <citation type="journal article" date="2021" name="Elife">
        <title>Chloroplast acquisition without the gene transfer in kleptoplastic sea slugs, Plakobranchus ocellatus.</title>
        <authorList>
            <person name="Maeda T."/>
            <person name="Takahashi S."/>
            <person name="Yoshida T."/>
            <person name="Shimamura S."/>
            <person name="Takaki Y."/>
            <person name="Nagai Y."/>
            <person name="Toyoda A."/>
            <person name="Suzuki Y."/>
            <person name="Arimoto A."/>
            <person name="Ishii H."/>
            <person name="Satoh N."/>
            <person name="Nishiyama T."/>
            <person name="Hasebe M."/>
            <person name="Maruyama T."/>
            <person name="Minagawa J."/>
            <person name="Obokata J."/>
            <person name="Shigenobu S."/>
        </authorList>
    </citation>
    <scope>NUCLEOTIDE SEQUENCE [LARGE SCALE GENOMIC DNA]</scope>
</reference>
<sequence>MSRIQNTKLALRIKKSSTVIPKRHNFGVALPTMRVRNEIQGRNNLITKVNVLKHYECTILQYYGCVYRTTTKVLVRSTELCYIRRIMKIS</sequence>
<accession>A0AAV4BCM6</accession>
<proteinExistence type="predicted"/>
<comment type="caution">
    <text evidence="1">The sequence shown here is derived from an EMBL/GenBank/DDBJ whole genome shotgun (WGS) entry which is preliminary data.</text>
</comment>
<dbReference type="Proteomes" id="UP000735302">
    <property type="component" value="Unassembled WGS sequence"/>
</dbReference>
<organism evidence="1 2">
    <name type="scientific">Plakobranchus ocellatus</name>
    <dbReference type="NCBI Taxonomy" id="259542"/>
    <lineage>
        <taxon>Eukaryota</taxon>
        <taxon>Metazoa</taxon>
        <taxon>Spiralia</taxon>
        <taxon>Lophotrochozoa</taxon>
        <taxon>Mollusca</taxon>
        <taxon>Gastropoda</taxon>
        <taxon>Heterobranchia</taxon>
        <taxon>Euthyneura</taxon>
        <taxon>Panpulmonata</taxon>
        <taxon>Sacoglossa</taxon>
        <taxon>Placobranchoidea</taxon>
        <taxon>Plakobranchidae</taxon>
        <taxon>Plakobranchus</taxon>
    </lineage>
</organism>
<protein>
    <submittedName>
        <fullName evidence="1">Uncharacterized protein</fullName>
    </submittedName>
</protein>
<dbReference type="EMBL" id="BLXT01004769">
    <property type="protein sequence ID" value="GFO17270.1"/>
    <property type="molecule type" value="Genomic_DNA"/>
</dbReference>
<evidence type="ECO:0000313" key="2">
    <source>
        <dbReference type="Proteomes" id="UP000735302"/>
    </source>
</evidence>